<keyword evidence="1" id="KW-0732">Signal</keyword>
<reference evidence="4" key="1">
    <citation type="submission" date="2022-04" db="EMBL/GenBank/DDBJ databases">
        <title>Hymenobacter sp. isolated from the air.</title>
        <authorList>
            <person name="Won M."/>
            <person name="Lee C.-M."/>
            <person name="Woen H.-Y."/>
            <person name="Kwon S.-W."/>
        </authorList>
    </citation>
    <scope>NUCLEOTIDE SEQUENCE</scope>
    <source>
        <strain evidence="4">5116S-3</strain>
    </source>
</reference>
<proteinExistence type="predicted"/>
<gene>
    <name evidence="4" type="ORF">MUN79_03250</name>
</gene>
<keyword evidence="5" id="KW-1185">Reference proteome</keyword>
<dbReference type="Proteomes" id="UP000831796">
    <property type="component" value="Chromosome"/>
</dbReference>
<dbReference type="InterPro" id="IPR036179">
    <property type="entry name" value="Ig-like_dom_sf"/>
</dbReference>
<dbReference type="InterPro" id="IPR011658">
    <property type="entry name" value="PA14_dom"/>
</dbReference>
<evidence type="ECO:0000259" key="2">
    <source>
        <dbReference type="PROSITE" id="PS50835"/>
    </source>
</evidence>
<feature type="signal peptide" evidence="1">
    <location>
        <begin position="1"/>
        <end position="40"/>
    </location>
</feature>
<name>A0A8T9QB23_9BACT</name>
<dbReference type="Pfam" id="PF07691">
    <property type="entry name" value="PA14"/>
    <property type="match status" value="1"/>
</dbReference>
<feature type="domain" description="PA14" evidence="3">
    <location>
        <begin position="795"/>
        <end position="932"/>
    </location>
</feature>
<dbReference type="InterPro" id="IPR011041">
    <property type="entry name" value="Quinoprot_gluc/sorb_DH_b-prop"/>
</dbReference>
<dbReference type="Pfam" id="PF08305">
    <property type="entry name" value="NPCBM"/>
    <property type="match status" value="1"/>
</dbReference>
<dbReference type="PANTHER" id="PTHR19328">
    <property type="entry name" value="HEDGEHOG-INTERACTING PROTEIN"/>
    <property type="match status" value="1"/>
</dbReference>
<dbReference type="InterPro" id="IPR013222">
    <property type="entry name" value="Glyco_hyd_98_carb-bd"/>
</dbReference>
<evidence type="ECO:0000313" key="4">
    <source>
        <dbReference type="EMBL" id="UOQ73010.1"/>
    </source>
</evidence>
<protein>
    <submittedName>
        <fullName evidence="4">PQQ-dependent sugar dehydrogenase</fullName>
    </submittedName>
</protein>
<accession>A0A8T9QB23</accession>
<dbReference type="Gene3D" id="2.120.10.30">
    <property type="entry name" value="TolB, C-terminal domain"/>
    <property type="match status" value="1"/>
</dbReference>
<dbReference type="Gene3D" id="2.60.40.10">
    <property type="entry name" value="Immunoglobulins"/>
    <property type="match status" value="2"/>
</dbReference>
<dbReference type="SUPFAM" id="SSF56988">
    <property type="entry name" value="Anthrax protective antigen"/>
    <property type="match status" value="1"/>
</dbReference>
<dbReference type="InterPro" id="IPR008979">
    <property type="entry name" value="Galactose-bd-like_sf"/>
</dbReference>
<dbReference type="KEGG" id="hcu:MUN79_03250"/>
<dbReference type="InterPro" id="IPR013098">
    <property type="entry name" value="Ig_I-set"/>
</dbReference>
<dbReference type="Pfam" id="PF07995">
    <property type="entry name" value="GSDH"/>
    <property type="match status" value="1"/>
</dbReference>
<dbReference type="AlphaFoldDB" id="A0A8T9QB23"/>
<sequence length="1186" mass="123898">MKTLLRVVRPAGRQIRPSTVRLQMALLLLLLSLLALTATAQTFSTGFNQVQVTNGISNPTVLAFAPDGRIFVGEQGGALRVIKNGSLLATPFVRLSVNSSGERGLIGIALDPNFSANGYIYLYYTVSTAPVRNRISRFTAAGDVAVAGSEVVVLELDPLSSATNHNGGAMSFGPDGKLYVAIGENANGSNAQNLDTYHGKFLRINPDGSVPAGNPFPTGSEQRRRVWSYGLRNPYTFAIHPTTGRIFLNDVGQNTWEEIDDATAGGRNFGWPATEGATTAAGVTSPVFSYPHGTGDGRGCAITGGTFFNPVSTNYPATYAGKYFYQDLCNQWINYIDLSGSTPVRSAFATALPGNAVGLTTGLDGNLYYLSRSAGALYKVVYTPSTSAPVITGQPANVSVAPGQATSFRVTATGTAPLSYQWQKNGVNITGATAATYTIVSVAAADAGQYRAVVTNAVGTATSTAATLTVTAPNTAPTAQILTPAEGTTYVAGTTFTFSGDATDPEQGTLPASAFSWRVDFHHDTHVHDGTAFNQGLKTGSFAIPNTGETAANVWYRLYLTVTDAGGLTSTVFRDIYPRTSVLSFATNPAGLRLTLDGQPLITPATVTSVEGVLRTLGVVSPQTVNGVTYEFTGWSNGGAATQTGPTPTEDATYTASFRVVPASQAVTSFTLFNADTDQPIAGYDPLPAGATLNLATLPSRNLNIRANTNPATVGSVRFAYDANANFRTENSVPYALAGDNGPTDYLPWTPTVGNHTLTATPYTATGATGTAGQALTVAFTVTDAALRTPENPTGTVAGLNYGYYEGTDWSVLPNFAALTPAKTGSVTGFDLTPRTRDENFAFRYTGYVRVPADGVYTFYTTSDDGSQLFIGNQLVVNNDGLHGAAEKSGTIGLRAGVHAITVTFFERTGAEVLSVSYAGPGLAKQVVPGTALSRLGSAPAPAAVYLSDLSWVSASSGWGPVERDGSNGEQDPSDSKTISLGGVTYAKGLGVHAASEIVYALGGSYSRFLSDMGVDDEVGNNGSVKFQVYLDGVLTYESGVLTGSSATGRLDLNVSGSSELRLVVTNGGNDNGYDHADWAGARLLPATAAQPALRATTKLANPVLFSLYPNPAHSFVTVDLQLSEAQEVRVTVLDALGRQLLATTQPATVGRSELRLPLEKLAPGVYLVTVQAGGSSSTQRLVVSE</sequence>
<dbReference type="Gene3D" id="2.60.120.1060">
    <property type="entry name" value="NPCBM/NEW2 domain"/>
    <property type="match status" value="1"/>
</dbReference>
<dbReference type="PANTHER" id="PTHR19328:SF13">
    <property type="entry name" value="HIPL1 PROTEIN"/>
    <property type="match status" value="1"/>
</dbReference>
<evidence type="ECO:0000313" key="5">
    <source>
        <dbReference type="Proteomes" id="UP000831796"/>
    </source>
</evidence>
<dbReference type="RefSeq" id="WP_244676365.1">
    <property type="nucleotide sequence ID" value="NZ_CP095046.1"/>
</dbReference>
<evidence type="ECO:0000259" key="3">
    <source>
        <dbReference type="PROSITE" id="PS51820"/>
    </source>
</evidence>
<dbReference type="SMART" id="SM00758">
    <property type="entry name" value="PA14"/>
    <property type="match status" value="1"/>
</dbReference>
<dbReference type="SMART" id="SM00409">
    <property type="entry name" value="IG"/>
    <property type="match status" value="1"/>
</dbReference>
<dbReference type="SUPFAM" id="SSF49785">
    <property type="entry name" value="Galactose-binding domain-like"/>
    <property type="match status" value="1"/>
</dbReference>
<dbReference type="PROSITE" id="PS51820">
    <property type="entry name" value="PA14"/>
    <property type="match status" value="1"/>
</dbReference>
<dbReference type="Pfam" id="PF07679">
    <property type="entry name" value="I-set"/>
    <property type="match status" value="1"/>
</dbReference>
<dbReference type="Gene3D" id="3.90.182.10">
    <property type="entry name" value="Toxin - Anthrax Protective Antigen,domain 1"/>
    <property type="match status" value="1"/>
</dbReference>
<dbReference type="SUPFAM" id="SSF50952">
    <property type="entry name" value="Soluble quinoprotein glucose dehydrogenase"/>
    <property type="match status" value="1"/>
</dbReference>
<dbReference type="InterPro" id="IPR007110">
    <property type="entry name" value="Ig-like_dom"/>
</dbReference>
<dbReference type="InterPro" id="IPR011042">
    <property type="entry name" value="6-blade_b-propeller_TolB-like"/>
</dbReference>
<feature type="chain" id="PRO_5035932248" evidence="1">
    <location>
        <begin position="41"/>
        <end position="1186"/>
    </location>
</feature>
<dbReference type="SMART" id="SM00776">
    <property type="entry name" value="NPCBM"/>
    <property type="match status" value="1"/>
</dbReference>
<dbReference type="InterPro" id="IPR003599">
    <property type="entry name" value="Ig_sub"/>
</dbReference>
<dbReference type="Pfam" id="PF18962">
    <property type="entry name" value="Por_Secre_tail"/>
    <property type="match status" value="1"/>
</dbReference>
<organism evidence="4 5">
    <name type="scientific">Hymenobacter cellulosilyticus</name>
    <dbReference type="NCBI Taxonomy" id="2932248"/>
    <lineage>
        <taxon>Bacteria</taxon>
        <taxon>Pseudomonadati</taxon>
        <taxon>Bacteroidota</taxon>
        <taxon>Cytophagia</taxon>
        <taxon>Cytophagales</taxon>
        <taxon>Hymenobacteraceae</taxon>
        <taxon>Hymenobacter</taxon>
    </lineage>
</organism>
<dbReference type="InterPro" id="IPR038637">
    <property type="entry name" value="NPCBM_sf"/>
</dbReference>
<dbReference type="InterPro" id="IPR012938">
    <property type="entry name" value="Glc/Sorbosone_DH"/>
</dbReference>
<dbReference type="InterPro" id="IPR013783">
    <property type="entry name" value="Ig-like_fold"/>
</dbReference>
<dbReference type="PROSITE" id="PS50835">
    <property type="entry name" value="IG_LIKE"/>
    <property type="match status" value="1"/>
</dbReference>
<dbReference type="EMBL" id="CP095046">
    <property type="protein sequence ID" value="UOQ73010.1"/>
    <property type="molecule type" value="Genomic_DNA"/>
</dbReference>
<feature type="domain" description="Ig-like" evidence="2">
    <location>
        <begin position="389"/>
        <end position="469"/>
    </location>
</feature>
<dbReference type="NCBIfam" id="TIGR04183">
    <property type="entry name" value="Por_Secre_tail"/>
    <property type="match status" value="1"/>
</dbReference>
<dbReference type="SUPFAM" id="SSF48726">
    <property type="entry name" value="Immunoglobulin"/>
    <property type="match status" value="1"/>
</dbReference>
<evidence type="ECO:0000256" key="1">
    <source>
        <dbReference type="SAM" id="SignalP"/>
    </source>
</evidence>
<dbReference type="InterPro" id="IPR037524">
    <property type="entry name" value="PA14/GLEYA"/>
</dbReference>
<dbReference type="InterPro" id="IPR026444">
    <property type="entry name" value="Secre_tail"/>
</dbReference>